<dbReference type="Gene3D" id="3.90.79.10">
    <property type="entry name" value="Nucleoside Triphosphate Pyrophosphohydrolase"/>
    <property type="match status" value="1"/>
</dbReference>
<accession>A1ZT91</accession>
<dbReference type="InterPro" id="IPR020084">
    <property type="entry name" value="NUDIX_hydrolase_CS"/>
</dbReference>
<dbReference type="SUPFAM" id="SSF55811">
    <property type="entry name" value="Nudix"/>
    <property type="match status" value="1"/>
</dbReference>
<dbReference type="eggNOG" id="COG0494">
    <property type="taxonomic scope" value="Bacteria"/>
</dbReference>
<organism evidence="9 10">
    <name type="scientific">Microscilla marina ATCC 23134</name>
    <dbReference type="NCBI Taxonomy" id="313606"/>
    <lineage>
        <taxon>Bacteria</taxon>
        <taxon>Pseudomonadati</taxon>
        <taxon>Bacteroidota</taxon>
        <taxon>Cytophagia</taxon>
        <taxon>Cytophagales</taxon>
        <taxon>Microscillaceae</taxon>
        <taxon>Microscilla</taxon>
    </lineage>
</organism>
<evidence type="ECO:0000256" key="3">
    <source>
        <dbReference type="ARBA" id="ARBA00007275"/>
    </source>
</evidence>
<evidence type="ECO:0000313" key="10">
    <source>
        <dbReference type="Proteomes" id="UP000004095"/>
    </source>
</evidence>
<feature type="domain" description="Nudix hydrolase" evidence="8">
    <location>
        <begin position="40"/>
        <end position="168"/>
    </location>
</feature>
<dbReference type="InterPro" id="IPR015797">
    <property type="entry name" value="NUDIX_hydrolase-like_dom_sf"/>
</dbReference>
<keyword evidence="10" id="KW-1185">Reference proteome</keyword>
<dbReference type="GO" id="GO:0016787">
    <property type="term" value="F:hydrolase activity"/>
    <property type="evidence" value="ECO:0007669"/>
    <property type="project" value="UniProtKB-KW"/>
</dbReference>
<dbReference type="PANTHER" id="PTHR11839">
    <property type="entry name" value="UDP/ADP-SUGAR PYROPHOSPHATASE"/>
    <property type="match status" value="1"/>
</dbReference>
<comment type="cofactor">
    <cofactor evidence="2">
        <name>Mg(2+)</name>
        <dbReference type="ChEBI" id="CHEBI:18420"/>
    </cofactor>
</comment>
<evidence type="ECO:0000256" key="4">
    <source>
        <dbReference type="ARBA" id="ARBA00016377"/>
    </source>
</evidence>
<dbReference type="GO" id="GO:0006753">
    <property type="term" value="P:nucleoside phosphate metabolic process"/>
    <property type="evidence" value="ECO:0007669"/>
    <property type="project" value="TreeGrafter"/>
</dbReference>
<evidence type="ECO:0000256" key="2">
    <source>
        <dbReference type="ARBA" id="ARBA00001946"/>
    </source>
</evidence>
<dbReference type="RefSeq" id="WP_002701037.1">
    <property type="nucleotide sequence ID" value="NZ_AAWS01000034.1"/>
</dbReference>
<dbReference type="AlphaFoldDB" id="A1ZT91"/>
<evidence type="ECO:0000256" key="5">
    <source>
        <dbReference type="ARBA" id="ARBA00022801"/>
    </source>
</evidence>
<dbReference type="PROSITE" id="PS51462">
    <property type="entry name" value="NUDIX"/>
    <property type="match status" value="1"/>
</dbReference>
<name>A1ZT91_MICM2</name>
<comment type="similarity">
    <text evidence="3">Belongs to the Nudix hydrolase family. NudK subfamily.</text>
</comment>
<dbReference type="Proteomes" id="UP000004095">
    <property type="component" value="Unassembled WGS sequence"/>
</dbReference>
<evidence type="ECO:0000259" key="8">
    <source>
        <dbReference type="PROSITE" id="PS51462"/>
    </source>
</evidence>
<reference evidence="9 10" key="1">
    <citation type="submission" date="2007-01" db="EMBL/GenBank/DDBJ databases">
        <authorList>
            <person name="Haygood M."/>
            <person name="Podell S."/>
            <person name="Anderson C."/>
            <person name="Hopkinson B."/>
            <person name="Roe K."/>
            <person name="Barbeau K."/>
            <person name="Gaasterland T."/>
            <person name="Ferriera S."/>
            <person name="Johnson J."/>
            <person name="Kravitz S."/>
            <person name="Beeson K."/>
            <person name="Sutton G."/>
            <person name="Rogers Y.-H."/>
            <person name="Friedman R."/>
            <person name="Frazier M."/>
            <person name="Venter J.C."/>
        </authorList>
    </citation>
    <scope>NUCLEOTIDE SEQUENCE [LARGE SCALE GENOMIC DNA]</scope>
    <source>
        <strain evidence="9 10">ATCC 23134</strain>
    </source>
</reference>
<dbReference type="InterPro" id="IPR000086">
    <property type="entry name" value="NUDIX_hydrolase_dom"/>
</dbReference>
<evidence type="ECO:0000256" key="7">
    <source>
        <dbReference type="ARBA" id="ARBA00032272"/>
    </source>
</evidence>
<protein>
    <recommendedName>
        <fullName evidence="4">GDP-mannose pyrophosphatase</fullName>
    </recommendedName>
    <alternativeName>
        <fullName evidence="6">GDP-mannose hydrolase</fullName>
    </alternativeName>
    <alternativeName>
        <fullName evidence="7">GDPMK</fullName>
    </alternativeName>
</protein>
<evidence type="ECO:0000313" key="9">
    <source>
        <dbReference type="EMBL" id="EAY26481.1"/>
    </source>
</evidence>
<dbReference type="EMBL" id="AAWS01000034">
    <property type="protein sequence ID" value="EAY26481.1"/>
    <property type="molecule type" value="Genomic_DNA"/>
</dbReference>
<dbReference type="GO" id="GO:0019693">
    <property type="term" value="P:ribose phosphate metabolic process"/>
    <property type="evidence" value="ECO:0007669"/>
    <property type="project" value="TreeGrafter"/>
</dbReference>
<dbReference type="PROSITE" id="PS00893">
    <property type="entry name" value="NUDIX_BOX"/>
    <property type="match status" value="1"/>
</dbReference>
<sequence length="178" mass="20513">MDIQPWKKLKEDKVYHGYRSIIKRKFELPNGKVMEYDIVAGGNFASIAALTEDNEVLLVKQFRPGPEQVLMSTPSGYIDFNEDPKDAAKRELLEETGYQAEDIFFKKKVTLPYGIGCQYCFVATGCIEIQGQRLDDTEFIEVITMNLPAFKEKLRNPHDFDFYNLTAAYLLLDHIQPF</sequence>
<comment type="catalytic activity">
    <reaction evidence="1">
        <text>GDP-alpha-D-mannose + H2O = alpha-D-mannose 1-phosphate + GMP + 2 H(+)</text>
        <dbReference type="Rhea" id="RHEA:27978"/>
        <dbReference type="ChEBI" id="CHEBI:15377"/>
        <dbReference type="ChEBI" id="CHEBI:15378"/>
        <dbReference type="ChEBI" id="CHEBI:57527"/>
        <dbReference type="ChEBI" id="CHEBI:58115"/>
        <dbReference type="ChEBI" id="CHEBI:58409"/>
    </reaction>
</comment>
<proteinExistence type="inferred from homology"/>
<keyword evidence="5 9" id="KW-0378">Hydrolase</keyword>
<dbReference type="Pfam" id="PF00293">
    <property type="entry name" value="NUDIX"/>
    <property type="match status" value="1"/>
</dbReference>
<comment type="caution">
    <text evidence="9">The sequence shown here is derived from an EMBL/GenBank/DDBJ whole genome shotgun (WGS) entry which is preliminary data.</text>
</comment>
<evidence type="ECO:0000256" key="1">
    <source>
        <dbReference type="ARBA" id="ARBA00000847"/>
    </source>
</evidence>
<evidence type="ECO:0000256" key="6">
    <source>
        <dbReference type="ARBA" id="ARBA00032162"/>
    </source>
</evidence>
<gene>
    <name evidence="9" type="ORF">M23134_07076</name>
</gene>
<dbReference type="PANTHER" id="PTHR11839:SF18">
    <property type="entry name" value="NUDIX HYDROLASE DOMAIN-CONTAINING PROTEIN"/>
    <property type="match status" value="1"/>
</dbReference>
<dbReference type="CDD" id="cd03424">
    <property type="entry name" value="NUDIX_ADPRase_Nudt5_UGPPase_Nudt14"/>
    <property type="match status" value="1"/>
</dbReference>
<dbReference type="OrthoDB" id="9806150at2"/>